<gene>
    <name evidence="1" type="ORF">EPI10_010492</name>
</gene>
<evidence type="ECO:0000313" key="2">
    <source>
        <dbReference type="Proteomes" id="UP000325315"/>
    </source>
</evidence>
<accession>A0A5B6W5L2</accession>
<keyword evidence="2" id="KW-1185">Reference proteome</keyword>
<comment type="caution">
    <text evidence="1">The sequence shown here is derived from an EMBL/GenBank/DDBJ whole genome shotgun (WGS) entry which is preliminary data.</text>
</comment>
<protein>
    <submittedName>
        <fullName evidence="1">Uncharacterized protein</fullName>
    </submittedName>
</protein>
<dbReference type="OrthoDB" id="10324223at2759"/>
<evidence type="ECO:0000313" key="1">
    <source>
        <dbReference type="EMBL" id="KAA3476514.1"/>
    </source>
</evidence>
<dbReference type="EMBL" id="SMMG02000004">
    <property type="protein sequence ID" value="KAA3476514.1"/>
    <property type="molecule type" value="Genomic_DNA"/>
</dbReference>
<proteinExistence type="predicted"/>
<name>A0A5B6W5L2_9ROSI</name>
<organism evidence="1 2">
    <name type="scientific">Gossypium australe</name>
    <dbReference type="NCBI Taxonomy" id="47621"/>
    <lineage>
        <taxon>Eukaryota</taxon>
        <taxon>Viridiplantae</taxon>
        <taxon>Streptophyta</taxon>
        <taxon>Embryophyta</taxon>
        <taxon>Tracheophyta</taxon>
        <taxon>Spermatophyta</taxon>
        <taxon>Magnoliopsida</taxon>
        <taxon>eudicotyledons</taxon>
        <taxon>Gunneridae</taxon>
        <taxon>Pentapetalae</taxon>
        <taxon>rosids</taxon>
        <taxon>malvids</taxon>
        <taxon>Malvales</taxon>
        <taxon>Malvaceae</taxon>
        <taxon>Malvoideae</taxon>
        <taxon>Gossypium</taxon>
    </lineage>
</organism>
<sequence length="107" mass="11932">MRIIWKREGAFVFHYVREHLHIETPFAMNPEEGAVDGRDEGPTILVLTLANIMCLVETVADGFEVAPSNSSSGLEQALAENKDLRDANWGQHDHGYVRGTCISYQTS</sequence>
<dbReference type="AlphaFoldDB" id="A0A5B6W5L2"/>
<dbReference type="Proteomes" id="UP000325315">
    <property type="component" value="Unassembled WGS sequence"/>
</dbReference>
<reference evidence="2" key="1">
    <citation type="journal article" date="2019" name="Plant Biotechnol. J.">
        <title>Genome sequencing of the Australian wild diploid species Gossypium australe highlights disease resistance and delayed gland morphogenesis.</title>
        <authorList>
            <person name="Cai Y."/>
            <person name="Cai X."/>
            <person name="Wang Q."/>
            <person name="Wang P."/>
            <person name="Zhang Y."/>
            <person name="Cai C."/>
            <person name="Xu Y."/>
            <person name="Wang K."/>
            <person name="Zhou Z."/>
            <person name="Wang C."/>
            <person name="Geng S."/>
            <person name="Li B."/>
            <person name="Dong Q."/>
            <person name="Hou Y."/>
            <person name="Wang H."/>
            <person name="Ai P."/>
            <person name="Liu Z."/>
            <person name="Yi F."/>
            <person name="Sun M."/>
            <person name="An G."/>
            <person name="Cheng J."/>
            <person name="Zhang Y."/>
            <person name="Shi Q."/>
            <person name="Xie Y."/>
            <person name="Shi X."/>
            <person name="Chang Y."/>
            <person name="Huang F."/>
            <person name="Chen Y."/>
            <person name="Hong S."/>
            <person name="Mi L."/>
            <person name="Sun Q."/>
            <person name="Zhang L."/>
            <person name="Zhou B."/>
            <person name="Peng R."/>
            <person name="Zhang X."/>
            <person name="Liu F."/>
        </authorList>
    </citation>
    <scope>NUCLEOTIDE SEQUENCE [LARGE SCALE GENOMIC DNA]</scope>
    <source>
        <strain evidence="2">cv. PA1801</strain>
    </source>
</reference>